<evidence type="ECO:0000313" key="4">
    <source>
        <dbReference type="Proteomes" id="UP000051862"/>
    </source>
</evidence>
<dbReference type="OrthoDB" id="91955at2157"/>
<evidence type="ECO:0000313" key="2">
    <source>
        <dbReference type="EMBL" id="KQH82634.1"/>
    </source>
</evidence>
<dbReference type="KEGG" id="ttd:A3L14_01420"/>
<accession>A0A0Q2M3U8</accession>
<dbReference type="Proteomes" id="UP000051862">
    <property type="component" value="Unassembled WGS sequence"/>
</dbReference>
<evidence type="ECO:0000313" key="3">
    <source>
        <dbReference type="EMBL" id="SEW16661.1"/>
    </source>
</evidence>
<evidence type="ECO:0000313" key="1">
    <source>
        <dbReference type="EMBL" id="ASJ11627.1"/>
    </source>
</evidence>
<keyword evidence="6" id="KW-1185">Reference proteome</keyword>
<sequence length="137" mass="15016">MFKTKGVKVYSPNLSESTYVKSYVNMLEKAGFEVTFTSGLESGNLIVLAPLSSPVVRELNRYVEIQSNHVVLNGVEYSKGIFIVEALNNPEGGGYVLLIAGSPDVFKRKPSGGGDENLLNYHYFVYITSLKRAVAFG</sequence>
<evidence type="ECO:0000313" key="6">
    <source>
        <dbReference type="Proteomes" id="UP000250136"/>
    </source>
</evidence>
<name>A0A0Q2M3U8_9EURY</name>
<dbReference type="EMBL" id="CP015105">
    <property type="protein sequence ID" value="ASJ11627.1"/>
    <property type="molecule type" value="Genomic_DNA"/>
</dbReference>
<dbReference type="Proteomes" id="UP000182125">
    <property type="component" value="Unassembled WGS sequence"/>
</dbReference>
<proteinExistence type="predicted"/>
<dbReference type="Proteomes" id="UP000250136">
    <property type="component" value="Chromosome"/>
</dbReference>
<evidence type="ECO:0000313" key="5">
    <source>
        <dbReference type="Proteomes" id="UP000182125"/>
    </source>
</evidence>
<dbReference type="EMBL" id="LIXN01000007">
    <property type="protein sequence ID" value="KQH82634.1"/>
    <property type="molecule type" value="Genomic_DNA"/>
</dbReference>
<dbReference type="PATRIC" id="fig|277988.4.peg.1045"/>
<reference evidence="3 5" key="3">
    <citation type="submission" date="2016-10" db="EMBL/GenBank/DDBJ databases">
        <authorList>
            <person name="de Groot N.N."/>
        </authorList>
    </citation>
    <scope>NUCLEOTIDE SEQUENCE [LARGE SCALE GENOMIC DNA]</scope>
    <source>
        <strain evidence="3 5">OGL-20</strain>
    </source>
</reference>
<organism evidence="2 4">
    <name type="scientific">Thermococcus thioreducens</name>
    <dbReference type="NCBI Taxonomy" id="277988"/>
    <lineage>
        <taxon>Archaea</taxon>
        <taxon>Methanobacteriati</taxon>
        <taxon>Methanobacteriota</taxon>
        <taxon>Thermococci</taxon>
        <taxon>Thermococcales</taxon>
        <taxon>Thermococcaceae</taxon>
        <taxon>Thermococcus</taxon>
    </lineage>
</organism>
<dbReference type="GeneID" id="33333041"/>
<dbReference type="EMBL" id="FOIW01000002">
    <property type="protein sequence ID" value="SEW16661.1"/>
    <property type="molecule type" value="Genomic_DNA"/>
</dbReference>
<dbReference type="AlphaFoldDB" id="A0A0Q2M3U8"/>
<reference evidence="1 6" key="2">
    <citation type="submission" date="2016-04" db="EMBL/GenBank/DDBJ databases">
        <title>Complete genome sequence of Thermococcus thioreducens type strain OGL-20P.</title>
        <authorList>
            <person name="Oger P.M."/>
        </authorList>
    </citation>
    <scope>NUCLEOTIDE SEQUENCE [LARGE SCALE GENOMIC DNA]</scope>
    <source>
        <strain evidence="1 6">OGL-20P</strain>
    </source>
</reference>
<protein>
    <submittedName>
        <fullName evidence="2">Uncharacterized protein</fullName>
    </submittedName>
</protein>
<dbReference type="RefSeq" id="WP_055429217.1">
    <property type="nucleotide sequence ID" value="NZ_CP015105.1"/>
</dbReference>
<gene>
    <name evidence="1" type="ORF">A3L14_01420</name>
    <name evidence="2" type="ORF">AMR53_05020</name>
    <name evidence="3" type="ORF">SAMN05216170_1999</name>
</gene>
<dbReference type="STRING" id="277988.SAMN05216170_1999"/>
<reference evidence="2 4" key="1">
    <citation type="submission" date="2015-08" db="EMBL/GenBank/DDBJ databases">
        <title>Thermococcus thioreducens DSM 14981 genome sequencing.</title>
        <authorList>
            <person name="Hong S.-J."/>
            <person name="Kim M.-C."/>
            <person name="Shin J.-H."/>
        </authorList>
    </citation>
    <scope>NUCLEOTIDE SEQUENCE [LARGE SCALE GENOMIC DNA]</scope>
    <source>
        <strain evidence="2 4">DSM 14981</strain>
    </source>
</reference>